<reference evidence="2" key="1">
    <citation type="submission" date="2016-04" db="EMBL/GenBank/DDBJ databases">
        <title>Cephalotus genome sequencing.</title>
        <authorList>
            <person name="Fukushima K."/>
            <person name="Hasebe M."/>
            <person name="Fang X."/>
        </authorList>
    </citation>
    <scope>NUCLEOTIDE SEQUENCE [LARGE SCALE GENOMIC DNA]</scope>
    <source>
        <strain evidence="2">cv. St1</strain>
    </source>
</reference>
<dbReference type="PANTHER" id="PTHR33240">
    <property type="entry name" value="OS08G0508500 PROTEIN"/>
    <property type="match status" value="1"/>
</dbReference>
<organism evidence="1 2">
    <name type="scientific">Cephalotus follicularis</name>
    <name type="common">Albany pitcher plant</name>
    <dbReference type="NCBI Taxonomy" id="3775"/>
    <lineage>
        <taxon>Eukaryota</taxon>
        <taxon>Viridiplantae</taxon>
        <taxon>Streptophyta</taxon>
        <taxon>Embryophyta</taxon>
        <taxon>Tracheophyta</taxon>
        <taxon>Spermatophyta</taxon>
        <taxon>Magnoliopsida</taxon>
        <taxon>eudicotyledons</taxon>
        <taxon>Gunneridae</taxon>
        <taxon>Pentapetalae</taxon>
        <taxon>rosids</taxon>
        <taxon>fabids</taxon>
        <taxon>Oxalidales</taxon>
        <taxon>Cephalotaceae</taxon>
        <taxon>Cephalotus</taxon>
    </lineage>
</organism>
<comment type="caution">
    <text evidence="1">The sequence shown here is derived from an EMBL/GenBank/DDBJ whole genome shotgun (WGS) entry which is preliminary data.</text>
</comment>
<dbReference type="Proteomes" id="UP000187406">
    <property type="component" value="Unassembled WGS sequence"/>
</dbReference>
<evidence type="ECO:0000313" key="2">
    <source>
        <dbReference type="Proteomes" id="UP000187406"/>
    </source>
</evidence>
<dbReference type="InterPro" id="IPR021109">
    <property type="entry name" value="Peptidase_aspartic_dom_sf"/>
</dbReference>
<proteinExistence type="predicted"/>
<dbReference type="CDD" id="cd00303">
    <property type="entry name" value="retropepsin_like"/>
    <property type="match status" value="1"/>
</dbReference>
<dbReference type="Gene3D" id="2.40.70.10">
    <property type="entry name" value="Acid Proteases"/>
    <property type="match status" value="1"/>
</dbReference>
<name>A0A1Q3D0Q6_CEPFO</name>
<keyword evidence="2" id="KW-1185">Reference proteome</keyword>
<sequence length="147" mass="16007">MVISFSDTDFDGVQTPHDDTMVITLTTVNFKVKSVLVDNGNSANIMYYSIFEKMKLGDDSLIPMDSPLYGFSGEPIRVKGAIELPVTAGTTPRQSTIMVRFLVIKLPSAYNLVLGRQNLNTLGAFVSAPHMKMKFPTASGVGEVRGD</sequence>
<gene>
    <name evidence="1" type="ORF">CFOL_v3_29322</name>
</gene>
<dbReference type="PANTHER" id="PTHR33240:SF15">
    <property type="entry name" value="GAG-PRO-LIKE PROTEIN"/>
    <property type="match status" value="1"/>
</dbReference>
<protein>
    <recommendedName>
        <fullName evidence="3">RVP_2 domain-containing protein</fullName>
    </recommendedName>
</protein>
<evidence type="ECO:0000313" key="1">
    <source>
        <dbReference type="EMBL" id="GAV85888.1"/>
    </source>
</evidence>
<dbReference type="SUPFAM" id="SSF50630">
    <property type="entry name" value="Acid proteases"/>
    <property type="match status" value="1"/>
</dbReference>
<evidence type="ECO:0008006" key="3">
    <source>
        <dbReference type="Google" id="ProtNLM"/>
    </source>
</evidence>
<dbReference type="OrthoDB" id="1400091at2759"/>
<dbReference type="AlphaFoldDB" id="A0A1Q3D0Q6"/>
<dbReference type="InParanoid" id="A0A1Q3D0Q6"/>
<dbReference type="EMBL" id="BDDD01003711">
    <property type="protein sequence ID" value="GAV85888.1"/>
    <property type="molecule type" value="Genomic_DNA"/>
</dbReference>
<accession>A0A1Q3D0Q6</accession>